<dbReference type="EMBL" id="GBXM01099156">
    <property type="protein sequence ID" value="JAH09421.1"/>
    <property type="molecule type" value="Transcribed_RNA"/>
</dbReference>
<evidence type="ECO:0000313" key="1">
    <source>
        <dbReference type="EMBL" id="JAH09421.1"/>
    </source>
</evidence>
<protein>
    <submittedName>
        <fullName evidence="1">Uncharacterized protein</fullName>
    </submittedName>
</protein>
<reference evidence="1" key="2">
    <citation type="journal article" date="2015" name="Fish Shellfish Immunol.">
        <title>Early steps in the European eel (Anguilla anguilla)-Vibrio vulnificus interaction in the gills: Role of the RtxA13 toxin.</title>
        <authorList>
            <person name="Callol A."/>
            <person name="Pajuelo D."/>
            <person name="Ebbesson L."/>
            <person name="Teles M."/>
            <person name="MacKenzie S."/>
            <person name="Amaro C."/>
        </authorList>
    </citation>
    <scope>NUCLEOTIDE SEQUENCE</scope>
</reference>
<sequence>MQYYFHLCTNC</sequence>
<accession>A0A0E9PXS9</accession>
<organism evidence="1">
    <name type="scientific">Anguilla anguilla</name>
    <name type="common">European freshwater eel</name>
    <name type="synonym">Muraena anguilla</name>
    <dbReference type="NCBI Taxonomy" id="7936"/>
    <lineage>
        <taxon>Eukaryota</taxon>
        <taxon>Metazoa</taxon>
        <taxon>Chordata</taxon>
        <taxon>Craniata</taxon>
        <taxon>Vertebrata</taxon>
        <taxon>Euteleostomi</taxon>
        <taxon>Actinopterygii</taxon>
        <taxon>Neopterygii</taxon>
        <taxon>Teleostei</taxon>
        <taxon>Anguilliformes</taxon>
        <taxon>Anguillidae</taxon>
        <taxon>Anguilla</taxon>
    </lineage>
</organism>
<reference evidence="1" key="1">
    <citation type="submission" date="2014-11" db="EMBL/GenBank/DDBJ databases">
        <authorList>
            <person name="Amaro Gonzalez C."/>
        </authorList>
    </citation>
    <scope>NUCLEOTIDE SEQUENCE</scope>
</reference>
<name>A0A0E9PXS9_ANGAN</name>
<proteinExistence type="predicted"/>